<keyword evidence="5" id="KW-0547">Nucleotide-binding</keyword>
<dbReference type="InterPro" id="IPR035966">
    <property type="entry name" value="PKF_sf"/>
</dbReference>
<dbReference type="Proteomes" id="UP000789595">
    <property type="component" value="Unassembled WGS sequence"/>
</dbReference>
<evidence type="ECO:0000313" key="12">
    <source>
        <dbReference type="EMBL" id="CAE0690318.1"/>
    </source>
</evidence>
<dbReference type="EMBL" id="HBIW01006874">
    <property type="protein sequence ID" value="CAE0690319.1"/>
    <property type="molecule type" value="Transcribed_RNA"/>
</dbReference>
<reference evidence="12" key="1">
    <citation type="submission" date="2021-01" db="EMBL/GenBank/DDBJ databases">
        <authorList>
            <person name="Corre E."/>
            <person name="Pelletier E."/>
            <person name="Niang G."/>
            <person name="Scheremetjew M."/>
            <person name="Finn R."/>
            <person name="Kale V."/>
            <person name="Holt S."/>
            <person name="Cochrane G."/>
            <person name="Meng A."/>
            <person name="Brown T."/>
            <person name="Cohen L."/>
        </authorList>
    </citation>
    <scope>NUCLEOTIDE SEQUENCE</scope>
    <source>
        <strain evidence="12">CCMP1756</strain>
    </source>
</reference>
<dbReference type="GO" id="GO:0003872">
    <property type="term" value="F:6-phosphofructokinase activity"/>
    <property type="evidence" value="ECO:0007669"/>
    <property type="project" value="UniProtKB-EC"/>
</dbReference>
<dbReference type="SUPFAM" id="SSF53784">
    <property type="entry name" value="Phosphofructokinase"/>
    <property type="match status" value="1"/>
</dbReference>
<keyword evidence="4" id="KW-0479">Metal-binding</keyword>
<evidence type="ECO:0000259" key="11">
    <source>
        <dbReference type="Pfam" id="PF00365"/>
    </source>
</evidence>
<reference evidence="14" key="2">
    <citation type="submission" date="2021-11" db="EMBL/GenBank/DDBJ databases">
        <authorList>
            <consortium name="Genoscope - CEA"/>
            <person name="William W."/>
        </authorList>
    </citation>
    <scope>NUCLEOTIDE SEQUENCE</scope>
</reference>
<dbReference type="GO" id="GO:0005524">
    <property type="term" value="F:ATP binding"/>
    <property type="evidence" value="ECO:0007669"/>
    <property type="project" value="UniProtKB-KW"/>
</dbReference>
<dbReference type="PRINTS" id="PR00476">
    <property type="entry name" value="PHFRCTKINASE"/>
</dbReference>
<evidence type="ECO:0000313" key="13">
    <source>
        <dbReference type="EMBL" id="CAE0690319.1"/>
    </source>
</evidence>
<gene>
    <name evidence="12" type="ORF">PCAL00307_LOCUS5754</name>
    <name evidence="13" type="ORF">PCAL00307_LOCUS5755</name>
    <name evidence="14" type="ORF">PECAL_3P23270</name>
</gene>
<comment type="catalytic activity">
    <reaction evidence="10">
        <text>beta-D-fructose 6-phosphate + ATP = beta-D-fructose 1,6-bisphosphate + ADP + H(+)</text>
        <dbReference type="Rhea" id="RHEA:16109"/>
        <dbReference type="ChEBI" id="CHEBI:15378"/>
        <dbReference type="ChEBI" id="CHEBI:30616"/>
        <dbReference type="ChEBI" id="CHEBI:32966"/>
        <dbReference type="ChEBI" id="CHEBI:57634"/>
        <dbReference type="ChEBI" id="CHEBI:456216"/>
        <dbReference type="EC" id="2.7.1.11"/>
    </reaction>
</comment>
<keyword evidence="8" id="KW-0460">Magnesium</keyword>
<evidence type="ECO:0000313" key="14">
    <source>
        <dbReference type="EMBL" id="CAH0372341.1"/>
    </source>
</evidence>
<evidence type="ECO:0000256" key="1">
    <source>
        <dbReference type="ARBA" id="ARBA00001946"/>
    </source>
</evidence>
<keyword evidence="15" id="KW-1185">Reference proteome</keyword>
<dbReference type="InterPro" id="IPR050929">
    <property type="entry name" value="PFKA"/>
</dbReference>
<dbReference type="Gene3D" id="3.40.50.450">
    <property type="match status" value="1"/>
</dbReference>
<dbReference type="PIRSF" id="PIRSF000534">
    <property type="entry name" value="PPi_PFK_TP0108"/>
    <property type="match status" value="1"/>
</dbReference>
<name>A0A6S8SG03_9STRA</name>
<dbReference type="UniPathway" id="UPA00109">
    <property type="reaction ID" value="UER00182"/>
</dbReference>
<dbReference type="InterPro" id="IPR000023">
    <property type="entry name" value="Phosphofructokinase_dom"/>
</dbReference>
<proteinExistence type="predicted"/>
<keyword evidence="6" id="KW-0418">Kinase</keyword>
<evidence type="ECO:0000256" key="5">
    <source>
        <dbReference type="ARBA" id="ARBA00022741"/>
    </source>
</evidence>
<accession>A0A6S8SG03</accession>
<dbReference type="GO" id="GO:0006002">
    <property type="term" value="P:fructose 6-phosphate metabolic process"/>
    <property type="evidence" value="ECO:0007669"/>
    <property type="project" value="InterPro"/>
</dbReference>
<keyword evidence="7" id="KW-0067">ATP-binding</keyword>
<dbReference type="GO" id="GO:0005737">
    <property type="term" value="C:cytoplasm"/>
    <property type="evidence" value="ECO:0007669"/>
    <property type="project" value="UniProtKB-ARBA"/>
</dbReference>
<feature type="domain" description="Phosphofructokinase" evidence="11">
    <location>
        <begin position="103"/>
        <end position="406"/>
    </location>
</feature>
<evidence type="ECO:0000256" key="4">
    <source>
        <dbReference type="ARBA" id="ARBA00022723"/>
    </source>
</evidence>
<evidence type="ECO:0000313" key="15">
    <source>
        <dbReference type="Proteomes" id="UP000789595"/>
    </source>
</evidence>
<dbReference type="EMBL" id="HBIW01006873">
    <property type="protein sequence ID" value="CAE0690318.1"/>
    <property type="molecule type" value="Transcribed_RNA"/>
</dbReference>
<keyword evidence="3" id="KW-0808">Transferase</keyword>
<keyword evidence="9" id="KW-0324">Glycolysis</keyword>
<dbReference type="InterPro" id="IPR012004">
    <property type="entry name" value="PyroP-dep_PFK_TP0108"/>
</dbReference>
<protein>
    <recommendedName>
        <fullName evidence="11">Phosphofructokinase domain-containing protein</fullName>
    </recommendedName>
</protein>
<dbReference type="FunFam" id="3.40.50.450:FF:000002">
    <property type="entry name" value="ATP-dependent 6-phosphofructokinase"/>
    <property type="match status" value="1"/>
</dbReference>
<dbReference type="AlphaFoldDB" id="A0A6S8SG03"/>
<dbReference type="NCBIfam" id="NF005301">
    <property type="entry name" value="PRK06830.1"/>
    <property type="match status" value="1"/>
</dbReference>
<dbReference type="OrthoDB" id="537915at2759"/>
<evidence type="ECO:0000256" key="8">
    <source>
        <dbReference type="ARBA" id="ARBA00022842"/>
    </source>
</evidence>
<comment type="function">
    <text evidence="2">Catalyzes the phosphorylation of D-fructose 6-phosphate to fructose 1,6-bisphosphate by ATP, the first committing step of glycolysis.</text>
</comment>
<dbReference type="Pfam" id="PF00365">
    <property type="entry name" value="PFK"/>
    <property type="match status" value="1"/>
</dbReference>
<comment type="cofactor">
    <cofactor evidence="1">
        <name>Mg(2+)</name>
        <dbReference type="ChEBI" id="CHEBI:18420"/>
    </cofactor>
</comment>
<dbReference type="PROSITE" id="PS51257">
    <property type="entry name" value="PROKAR_LIPOPROTEIN"/>
    <property type="match status" value="1"/>
</dbReference>
<evidence type="ECO:0000256" key="2">
    <source>
        <dbReference type="ARBA" id="ARBA00002659"/>
    </source>
</evidence>
<sequence>MRRAAQLLRRTAPYALTGTAVAACDDDRFTVEKVNVIKIPHLRDQGFPGANKSNVAAFGYAKFVSDEDCVLGDIVLNGPSHTTKAYTRAGPREKLHFDPQDTRCAIVTCGGLCPGLNTVVKNLVEILESRYGVEKIYGIKGGYRGFTSVGWDAPLELTADCVKDIHREGGTLLGTSRGGFDAEKIVEWLRAKRVNQLYVIGGDGTHRGAYKLAELCWEKGVDVSVAGVPKTIDNDIGIIDRSFGFMTAVSEATRAIEAARTEAESNRPNGIGVVKLMGRSAGFLAAFATLASQDVDLCLVPEVPIVLEDALPHLERVVDKKGHAVVVVAEGAGEELLGASAEVDAGGNKKLPPIGAWLTKQIKSYFKSTNREVTVKYIDPSYMVRSVPADAGDSYLCMLLAHAAAHGAMAGYTGFTVGLVKNKSVMIPIPELARTSPRSMNARGRTWERVVAVTNQPCAVARKEVSWAEKQHARTMTNQAAGP</sequence>
<evidence type="ECO:0000256" key="6">
    <source>
        <dbReference type="ARBA" id="ARBA00022777"/>
    </source>
</evidence>
<dbReference type="GO" id="GO:0046872">
    <property type="term" value="F:metal ion binding"/>
    <property type="evidence" value="ECO:0007669"/>
    <property type="project" value="UniProtKB-KW"/>
</dbReference>
<dbReference type="InterPro" id="IPR022953">
    <property type="entry name" value="ATP_PFK"/>
</dbReference>
<evidence type="ECO:0000256" key="7">
    <source>
        <dbReference type="ARBA" id="ARBA00022840"/>
    </source>
</evidence>
<organism evidence="12">
    <name type="scientific">Pelagomonas calceolata</name>
    <dbReference type="NCBI Taxonomy" id="35677"/>
    <lineage>
        <taxon>Eukaryota</taxon>
        <taxon>Sar</taxon>
        <taxon>Stramenopiles</taxon>
        <taxon>Ochrophyta</taxon>
        <taxon>Pelagophyceae</taxon>
        <taxon>Pelagomonadales</taxon>
        <taxon>Pelagomonadaceae</taxon>
        <taxon>Pelagomonas</taxon>
    </lineage>
</organism>
<evidence type="ECO:0000256" key="9">
    <source>
        <dbReference type="ARBA" id="ARBA00023152"/>
    </source>
</evidence>
<evidence type="ECO:0000256" key="10">
    <source>
        <dbReference type="ARBA" id="ARBA00048070"/>
    </source>
</evidence>
<evidence type="ECO:0000256" key="3">
    <source>
        <dbReference type="ARBA" id="ARBA00022679"/>
    </source>
</evidence>
<dbReference type="PANTHER" id="PTHR45770">
    <property type="entry name" value="ATP-DEPENDENT 6-PHOSPHOFRUCTOKINASE 1"/>
    <property type="match status" value="1"/>
</dbReference>
<dbReference type="EMBL" id="CAKKNE010000003">
    <property type="protein sequence ID" value="CAH0372341.1"/>
    <property type="molecule type" value="Genomic_DNA"/>
</dbReference>